<proteinExistence type="predicted"/>
<evidence type="ECO:0000313" key="2">
    <source>
        <dbReference type="EMBL" id="AUX45227.1"/>
    </source>
</evidence>
<dbReference type="EMBL" id="CP012673">
    <property type="protein sequence ID" value="AUX45227.1"/>
    <property type="molecule type" value="Genomic_DNA"/>
</dbReference>
<dbReference type="Proteomes" id="UP000238348">
    <property type="component" value="Chromosome"/>
</dbReference>
<sequence>MLTDCTVETTPRHGETGESETEEENEGVLRTFDVQLSSDTTEETVIPRIVAAGREEIAAACASTSGAAIRVFNPLALGDYSDVPCSAILNDIGEACSAPTSDPNDNGTGEAQQRLSPFSLGCADFVGGSALVSQFLLCPRATTERDRRRCDYWTGGGFFGLGLMCAAF</sequence>
<feature type="region of interest" description="Disordered" evidence="1">
    <location>
        <begin position="1"/>
        <end position="25"/>
    </location>
</feature>
<gene>
    <name evidence="2" type="ORF">SOCE26_067080</name>
</gene>
<protein>
    <submittedName>
        <fullName evidence="2">Uncharacterized protein</fullName>
    </submittedName>
</protein>
<reference evidence="2 3" key="1">
    <citation type="submission" date="2015-09" db="EMBL/GenBank/DDBJ databases">
        <title>Sorangium comparison.</title>
        <authorList>
            <person name="Zaburannyi N."/>
            <person name="Bunk B."/>
            <person name="Overmann J."/>
            <person name="Mueller R."/>
        </authorList>
    </citation>
    <scope>NUCLEOTIDE SEQUENCE [LARGE SCALE GENOMIC DNA]</scope>
    <source>
        <strain evidence="2 3">So ce26</strain>
    </source>
</reference>
<name>A0A2L0F117_SORCE</name>
<dbReference type="AlphaFoldDB" id="A0A2L0F117"/>
<accession>A0A2L0F117</accession>
<organism evidence="2 3">
    <name type="scientific">Sorangium cellulosum</name>
    <name type="common">Polyangium cellulosum</name>
    <dbReference type="NCBI Taxonomy" id="56"/>
    <lineage>
        <taxon>Bacteria</taxon>
        <taxon>Pseudomonadati</taxon>
        <taxon>Myxococcota</taxon>
        <taxon>Polyangia</taxon>
        <taxon>Polyangiales</taxon>
        <taxon>Polyangiaceae</taxon>
        <taxon>Sorangium</taxon>
    </lineage>
</organism>
<evidence type="ECO:0000256" key="1">
    <source>
        <dbReference type="SAM" id="MobiDB-lite"/>
    </source>
</evidence>
<evidence type="ECO:0000313" key="3">
    <source>
        <dbReference type="Proteomes" id="UP000238348"/>
    </source>
</evidence>